<organism evidence="2 3">
    <name type="scientific">Streptomyces albus (strain ATCC 21838 / DSM 41398 / FERM P-419 / JCM 4703 / NBRC 107858)</name>
    <dbReference type="NCBI Taxonomy" id="1081613"/>
    <lineage>
        <taxon>Bacteria</taxon>
        <taxon>Bacillati</taxon>
        <taxon>Actinomycetota</taxon>
        <taxon>Actinomycetes</taxon>
        <taxon>Kitasatosporales</taxon>
        <taxon>Streptomycetaceae</taxon>
        <taxon>Streptomyces</taxon>
    </lineage>
</organism>
<gene>
    <name evidence="2" type="ORF">SLNWT_6549</name>
</gene>
<keyword evidence="3" id="KW-1185">Reference proteome</keyword>
<reference evidence="2 3" key="1">
    <citation type="submission" date="2015-01" db="EMBL/GenBank/DDBJ databases">
        <title>Enhanced salinomycin production by adjusting the supply of polyketide extender units in Streptomyce albus DSM 41398.</title>
        <authorList>
            <person name="Lu C."/>
        </authorList>
    </citation>
    <scope>NUCLEOTIDE SEQUENCE [LARGE SCALE GENOMIC DNA]</scope>
    <source>
        <strain evidence="3">ATCC 21838 / DSM 41398 / FERM P-419 / JCM 4703 / NBRC 107858</strain>
    </source>
</reference>
<sequence>MGQSLPEADGLDPYLPAGRPPASGRRFARPERRPVESYSCLRAEQSGNQVDLHHFSAVPTRQTSSPT</sequence>
<proteinExistence type="predicted"/>
<feature type="region of interest" description="Disordered" evidence="1">
    <location>
        <begin position="1"/>
        <end position="35"/>
    </location>
</feature>
<protein>
    <submittedName>
        <fullName evidence="2">Uncharacterized protein</fullName>
    </submittedName>
</protein>
<dbReference type="AlphaFoldDB" id="A0A0B5F5T6"/>
<accession>A0A0B5F5T6</accession>
<evidence type="ECO:0000313" key="3">
    <source>
        <dbReference type="Proteomes" id="UP000031523"/>
    </source>
</evidence>
<dbReference type="Proteomes" id="UP000031523">
    <property type="component" value="Chromosome"/>
</dbReference>
<evidence type="ECO:0000256" key="1">
    <source>
        <dbReference type="SAM" id="MobiDB-lite"/>
    </source>
</evidence>
<dbReference type="KEGG" id="sals:SLNWT_6549"/>
<dbReference type="EMBL" id="CP010519">
    <property type="protein sequence ID" value="AJE86925.1"/>
    <property type="molecule type" value="Genomic_DNA"/>
</dbReference>
<name>A0A0B5F5T6_STRA4</name>
<evidence type="ECO:0000313" key="2">
    <source>
        <dbReference type="EMBL" id="AJE86925.1"/>
    </source>
</evidence>